<evidence type="ECO:0000256" key="2">
    <source>
        <dbReference type="ARBA" id="ARBA00001917"/>
    </source>
</evidence>
<dbReference type="Gene3D" id="3.20.20.70">
    <property type="entry name" value="Aldolase class I"/>
    <property type="match status" value="1"/>
</dbReference>
<reference evidence="14 15" key="1">
    <citation type="journal article" date="2015" name="Genome Announc.">
        <title>Expanding the biotechnology potential of lactobacilli through comparative genomics of 213 strains and associated genera.</title>
        <authorList>
            <person name="Sun Z."/>
            <person name="Harris H.M."/>
            <person name="McCann A."/>
            <person name="Guo C."/>
            <person name="Argimon S."/>
            <person name="Zhang W."/>
            <person name="Yang X."/>
            <person name="Jeffery I.B."/>
            <person name="Cooney J.C."/>
            <person name="Kagawa T.F."/>
            <person name="Liu W."/>
            <person name="Song Y."/>
            <person name="Salvetti E."/>
            <person name="Wrobel A."/>
            <person name="Rasinkangas P."/>
            <person name="Parkhill J."/>
            <person name="Rea M.C."/>
            <person name="O'Sullivan O."/>
            <person name="Ritari J."/>
            <person name="Douillard F.P."/>
            <person name="Paul Ross R."/>
            <person name="Yang R."/>
            <person name="Briner A.E."/>
            <person name="Felis G.E."/>
            <person name="de Vos W.M."/>
            <person name="Barrangou R."/>
            <person name="Klaenhammer T.R."/>
            <person name="Caufield P.W."/>
            <person name="Cui Y."/>
            <person name="Zhang H."/>
            <person name="O'Toole P.W."/>
        </authorList>
    </citation>
    <scope>NUCLEOTIDE SEQUENCE [LARGE SCALE GENOMIC DNA]</scope>
    <source>
        <strain evidence="14 15">JCM 17158</strain>
    </source>
</reference>
<dbReference type="InterPro" id="IPR001295">
    <property type="entry name" value="Dihydroorotate_DH_CS"/>
</dbReference>
<dbReference type="InterPro" id="IPR033886">
    <property type="entry name" value="DHOD_1A"/>
</dbReference>
<evidence type="ECO:0000256" key="6">
    <source>
        <dbReference type="ARBA" id="ARBA00011738"/>
    </source>
</evidence>
<accession>A0A0R1JS16</accession>
<feature type="domain" description="Dihydroorotate dehydrogenase catalytic" evidence="13">
    <location>
        <begin position="3"/>
        <end position="292"/>
    </location>
</feature>
<dbReference type="UniPathway" id="UPA00070"/>
<dbReference type="PANTHER" id="PTHR48109:SF1">
    <property type="entry name" value="DIHYDROOROTATE DEHYDROGENASE (FUMARATE)"/>
    <property type="match status" value="1"/>
</dbReference>
<gene>
    <name evidence="14" type="ORF">FD02_GL000760</name>
</gene>
<evidence type="ECO:0000256" key="1">
    <source>
        <dbReference type="ARBA" id="ARBA00001694"/>
    </source>
</evidence>
<dbReference type="InterPro" id="IPR012135">
    <property type="entry name" value="Dihydroorotate_DH_1_2"/>
</dbReference>
<dbReference type="AlphaFoldDB" id="A0A0R1JS16"/>
<evidence type="ECO:0000256" key="3">
    <source>
        <dbReference type="ARBA" id="ARBA00004496"/>
    </source>
</evidence>
<evidence type="ECO:0000256" key="9">
    <source>
        <dbReference type="ARBA" id="ARBA00022630"/>
    </source>
</evidence>
<dbReference type="GO" id="GO:0006207">
    <property type="term" value="P:'de novo' pyrimidine nucleobase biosynthetic process"/>
    <property type="evidence" value="ECO:0007669"/>
    <property type="project" value="InterPro"/>
</dbReference>
<dbReference type="EMBL" id="AZDJ01000001">
    <property type="protein sequence ID" value="KRK74165.1"/>
    <property type="molecule type" value="Genomic_DNA"/>
</dbReference>
<comment type="pathway">
    <text evidence="4">Pyrimidine metabolism; UMP biosynthesis via de novo pathway.</text>
</comment>
<dbReference type="Proteomes" id="UP000051804">
    <property type="component" value="Unassembled WGS sequence"/>
</dbReference>
<name>A0A0R1JS16_9LACO</name>
<proteinExistence type="inferred from homology"/>
<dbReference type="Pfam" id="PF01180">
    <property type="entry name" value="DHO_dh"/>
    <property type="match status" value="1"/>
</dbReference>
<dbReference type="NCBIfam" id="NF002702">
    <property type="entry name" value="PRK02506.1"/>
    <property type="match status" value="1"/>
</dbReference>
<dbReference type="InterPro" id="IPR013785">
    <property type="entry name" value="Aldolase_TIM"/>
</dbReference>
<dbReference type="PIRSF" id="PIRSF000164">
    <property type="entry name" value="DHO_oxidase"/>
    <property type="match status" value="1"/>
</dbReference>
<dbReference type="PATRIC" id="fig|1291734.4.peg.787"/>
<keyword evidence="10" id="KW-0288">FMN</keyword>
<dbReference type="FunFam" id="3.20.20.70:FF:000027">
    <property type="entry name" value="Dihydropyrimidine dehydrogenase [NADP(+)]"/>
    <property type="match status" value="1"/>
</dbReference>
<dbReference type="STRING" id="1291734.FD02_GL000760"/>
<dbReference type="EC" id="1.3.98.1" evidence="7"/>
<dbReference type="GO" id="GO:0005737">
    <property type="term" value="C:cytoplasm"/>
    <property type="evidence" value="ECO:0007669"/>
    <property type="project" value="UniProtKB-SubCell"/>
</dbReference>
<dbReference type="PANTHER" id="PTHR48109">
    <property type="entry name" value="DIHYDROOROTATE DEHYDROGENASE (QUINONE), MITOCHONDRIAL-RELATED"/>
    <property type="match status" value="1"/>
</dbReference>
<evidence type="ECO:0000256" key="5">
    <source>
        <dbReference type="ARBA" id="ARBA00008008"/>
    </source>
</evidence>
<dbReference type="GO" id="GO:1990663">
    <property type="term" value="F:dihydroorotate dehydrogenase (fumarate) activity"/>
    <property type="evidence" value="ECO:0007669"/>
    <property type="project" value="UniProtKB-EC"/>
</dbReference>
<dbReference type="OrthoDB" id="9794954at2"/>
<dbReference type="Gene3D" id="2.30.26.10">
    <property type="entry name" value="Dihydroorotate Dehydrogenase A, chain A, domain 2"/>
    <property type="match status" value="1"/>
</dbReference>
<keyword evidence="8" id="KW-0963">Cytoplasm</keyword>
<organism evidence="14 15">
    <name type="scientific">Lacticaseibacillus nasuensis JCM 17158</name>
    <dbReference type="NCBI Taxonomy" id="1291734"/>
    <lineage>
        <taxon>Bacteria</taxon>
        <taxon>Bacillati</taxon>
        <taxon>Bacillota</taxon>
        <taxon>Bacilli</taxon>
        <taxon>Lactobacillales</taxon>
        <taxon>Lactobacillaceae</taxon>
        <taxon>Lacticaseibacillus</taxon>
    </lineage>
</organism>
<comment type="subunit">
    <text evidence="6">Homodimer.</text>
</comment>
<evidence type="ECO:0000256" key="4">
    <source>
        <dbReference type="ARBA" id="ARBA00004725"/>
    </source>
</evidence>
<evidence type="ECO:0000256" key="7">
    <source>
        <dbReference type="ARBA" id="ARBA00011911"/>
    </source>
</evidence>
<keyword evidence="11" id="KW-0665">Pyrimidine biosynthesis</keyword>
<dbReference type="GO" id="GO:0044205">
    <property type="term" value="P:'de novo' UMP biosynthetic process"/>
    <property type="evidence" value="ECO:0007669"/>
    <property type="project" value="UniProtKB-UniPathway"/>
</dbReference>
<evidence type="ECO:0000259" key="13">
    <source>
        <dbReference type="Pfam" id="PF01180"/>
    </source>
</evidence>
<keyword evidence="9" id="KW-0285">Flavoprotein</keyword>
<dbReference type="InterPro" id="IPR005720">
    <property type="entry name" value="Dihydroorotate_DH_cat"/>
</dbReference>
<comment type="similarity">
    <text evidence="5">Belongs to the dihydroorotate dehydrogenase family. Type 1 subfamily.</text>
</comment>
<comment type="caution">
    <text evidence="14">The sequence shown here is derived from an EMBL/GenBank/DDBJ whole genome shotgun (WGS) entry which is preliminary data.</text>
</comment>
<comment type="subcellular location">
    <subcellularLocation>
        <location evidence="3">Cytoplasm</location>
    </subcellularLocation>
</comment>
<dbReference type="InterPro" id="IPR023359">
    <property type="entry name" value="Dihydro_DH_chainA_dom2"/>
</dbReference>
<comment type="cofactor">
    <cofactor evidence="2">
        <name>FMN</name>
        <dbReference type="ChEBI" id="CHEBI:58210"/>
    </cofactor>
</comment>
<dbReference type="SUPFAM" id="SSF51395">
    <property type="entry name" value="FMN-linked oxidoreductases"/>
    <property type="match status" value="1"/>
</dbReference>
<evidence type="ECO:0000256" key="10">
    <source>
        <dbReference type="ARBA" id="ARBA00022643"/>
    </source>
</evidence>
<evidence type="ECO:0000256" key="12">
    <source>
        <dbReference type="ARBA" id="ARBA00023002"/>
    </source>
</evidence>
<keyword evidence="12" id="KW-0560">Oxidoreductase</keyword>
<dbReference type="CDD" id="cd04741">
    <property type="entry name" value="DHOD_1A_like"/>
    <property type="match status" value="1"/>
</dbReference>
<keyword evidence="15" id="KW-1185">Reference proteome</keyword>
<comment type="catalytic activity">
    <reaction evidence="1">
        <text>(S)-dihydroorotate + fumarate = orotate + succinate</text>
        <dbReference type="Rhea" id="RHEA:30059"/>
        <dbReference type="ChEBI" id="CHEBI:29806"/>
        <dbReference type="ChEBI" id="CHEBI:30031"/>
        <dbReference type="ChEBI" id="CHEBI:30839"/>
        <dbReference type="ChEBI" id="CHEBI:30864"/>
        <dbReference type="EC" id="1.3.98.1"/>
    </reaction>
</comment>
<evidence type="ECO:0000256" key="11">
    <source>
        <dbReference type="ARBA" id="ARBA00022975"/>
    </source>
</evidence>
<evidence type="ECO:0000256" key="8">
    <source>
        <dbReference type="ARBA" id="ARBA00022490"/>
    </source>
</evidence>
<dbReference type="InterPro" id="IPR050074">
    <property type="entry name" value="DHO_dehydrogenase"/>
</dbReference>
<evidence type="ECO:0000313" key="15">
    <source>
        <dbReference type="Proteomes" id="UP000051804"/>
    </source>
</evidence>
<dbReference type="RefSeq" id="WP_054722545.1">
    <property type="nucleotide sequence ID" value="NZ_AZDJ01000001.1"/>
</dbReference>
<protein>
    <recommendedName>
        <fullName evidence="7">dihydroorotate oxidase (fumarate)</fullName>
        <ecNumber evidence="7">1.3.98.1</ecNumber>
    </recommendedName>
</protein>
<evidence type="ECO:0000313" key="14">
    <source>
        <dbReference type="EMBL" id="KRK74165.1"/>
    </source>
</evidence>
<dbReference type="PROSITE" id="PS00912">
    <property type="entry name" value="DHODEHASE_2"/>
    <property type="match status" value="1"/>
</dbReference>
<sequence>MTLTTHIGSFEFANPIMNASGVHCLSAQDLDELAASAAGSFITKSGTLEARVGNPAPRYATLPYGSINSMGLPNKGLDYYIQYAEKFQAAHPDQPFFLSVAGMAPSDYVTMAKQIQASSFTGLTEFNLSCPNVPGKPQVAYDVEATEQILTELFKVFNKPAGIKLPPYFDLAQFDAMAAVLNRFPITYINSINSLGNGLMIDPATDTTLVRPKGGFGGIGGAYAKPIALANVRAFRERLRPEISIVGTGGVRNGRDVYELILCGASMVQVATTLQEEGLGVFPRLLAELQVAMAENGHTSLTDFQGQLHTITTPVTDAVSGASVKD</sequence>